<keyword evidence="2" id="KW-1185">Reference proteome</keyword>
<evidence type="ECO:0000313" key="2">
    <source>
        <dbReference type="Proteomes" id="UP000499080"/>
    </source>
</evidence>
<protein>
    <submittedName>
        <fullName evidence="1">Uncharacterized protein</fullName>
    </submittedName>
</protein>
<name>A0A4Y2EJ95_ARAVE</name>
<comment type="caution">
    <text evidence="1">The sequence shown here is derived from an EMBL/GenBank/DDBJ whole genome shotgun (WGS) entry which is preliminary data.</text>
</comment>
<dbReference type="Proteomes" id="UP000499080">
    <property type="component" value="Unassembled WGS sequence"/>
</dbReference>
<sequence length="393" mass="47434">MTLNFLPSLEHFAAVRVALTIYNDDNIHLFEELVLTDEAKILDPFFHLFISTRQERWTNERKMKARDKLSKLLPKILENRILHIFQPLVEEINFWFRDHFHVIKHIGKSHYINSLCWKSEGTIDRIKTAKQLVRNESIDKRVRFVMACIYFWENDVLHLWQSMTADERQSIFRIDSNIATKFWMEWLRGHAKSPWTQCVKECLRFEFLDPILNYDTRYKCSRVRLSSFFIELNTFSKSFFLHCLWPEHAHIDDLRLCYNLLDEAERAEIFHSDSKARDVLCCYLHWPYQSLFLDVLNQVKSHLRPYCFQDSLRQIVYKKLMRGVQDFDYLQLLKDLWNQIPDSYKVEMQKQRDFTLVRAAMSYDAKTHPLPIEELLNECRTFMFALPLYYSDL</sequence>
<proteinExistence type="predicted"/>
<dbReference type="EMBL" id="BGPR01000609">
    <property type="protein sequence ID" value="GBM28336.1"/>
    <property type="molecule type" value="Genomic_DNA"/>
</dbReference>
<organism evidence="1 2">
    <name type="scientific">Araneus ventricosus</name>
    <name type="common">Orbweaver spider</name>
    <name type="synonym">Epeira ventricosa</name>
    <dbReference type="NCBI Taxonomy" id="182803"/>
    <lineage>
        <taxon>Eukaryota</taxon>
        <taxon>Metazoa</taxon>
        <taxon>Ecdysozoa</taxon>
        <taxon>Arthropoda</taxon>
        <taxon>Chelicerata</taxon>
        <taxon>Arachnida</taxon>
        <taxon>Araneae</taxon>
        <taxon>Araneomorphae</taxon>
        <taxon>Entelegynae</taxon>
        <taxon>Araneoidea</taxon>
        <taxon>Araneidae</taxon>
        <taxon>Araneus</taxon>
    </lineage>
</organism>
<evidence type="ECO:0000313" key="1">
    <source>
        <dbReference type="EMBL" id="GBM28336.1"/>
    </source>
</evidence>
<gene>
    <name evidence="1" type="ORF">AVEN_229520_1</name>
</gene>
<accession>A0A4Y2EJ95</accession>
<reference evidence="1 2" key="1">
    <citation type="journal article" date="2019" name="Sci. Rep.">
        <title>Orb-weaving spider Araneus ventricosus genome elucidates the spidroin gene catalogue.</title>
        <authorList>
            <person name="Kono N."/>
            <person name="Nakamura H."/>
            <person name="Ohtoshi R."/>
            <person name="Moran D.A.P."/>
            <person name="Shinohara A."/>
            <person name="Yoshida Y."/>
            <person name="Fujiwara M."/>
            <person name="Mori M."/>
            <person name="Tomita M."/>
            <person name="Arakawa K."/>
        </authorList>
    </citation>
    <scope>NUCLEOTIDE SEQUENCE [LARGE SCALE GENOMIC DNA]</scope>
</reference>
<dbReference type="AlphaFoldDB" id="A0A4Y2EJ95"/>
<dbReference type="OrthoDB" id="8379823at2759"/>